<comment type="caution">
    <text evidence="1">The sequence shown here is derived from an EMBL/GenBank/DDBJ whole genome shotgun (WGS) entry which is preliminary data.</text>
</comment>
<dbReference type="EMBL" id="CM056795">
    <property type="protein sequence ID" value="KAJ8720689.1"/>
    <property type="molecule type" value="Genomic_DNA"/>
</dbReference>
<protein>
    <submittedName>
        <fullName evidence="1">Uncharacterized protein</fullName>
    </submittedName>
</protein>
<evidence type="ECO:0000313" key="2">
    <source>
        <dbReference type="Proteomes" id="UP001231649"/>
    </source>
</evidence>
<dbReference type="Proteomes" id="UP001231649">
    <property type="component" value="Chromosome 19"/>
</dbReference>
<sequence>MQSRRGRSRTTATRRNLQQHGHGHTWKNIPFTNKPHDYTTTLPKNPVRTLSEYLHDYFVEGFYEETARCTNLYYMSRTGQELKTTKAEIAKMFGVHILMGYSILQISSSPLSDIIPFPKSTQKRSFNRKHKKSEVISSSP</sequence>
<keyword evidence="2" id="KW-1185">Reference proteome</keyword>
<organism evidence="1 2">
    <name type="scientific">Mythimna loreyi</name>
    <dbReference type="NCBI Taxonomy" id="667449"/>
    <lineage>
        <taxon>Eukaryota</taxon>
        <taxon>Metazoa</taxon>
        <taxon>Ecdysozoa</taxon>
        <taxon>Arthropoda</taxon>
        <taxon>Hexapoda</taxon>
        <taxon>Insecta</taxon>
        <taxon>Pterygota</taxon>
        <taxon>Neoptera</taxon>
        <taxon>Endopterygota</taxon>
        <taxon>Lepidoptera</taxon>
        <taxon>Glossata</taxon>
        <taxon>Ditrysia</taxon>
        <taxon>Noctuoidea</taxon>
        <taxon>Noctuidae</taxon>
        <taxon>Noctuinae</taxon>
        <taxon>Hadenini</taxon>
        <taxon>Mythimna</taxon>
    </lineage>
</organism>
<gene>
    <name evidence="1" type="ORF">PYW08_006154</name>
</gene>
<accession>A0ACC2QPE0</accession>
<reference evidence="1" key="1">
    <citation type="submission" date="2023-03" db="EMBL/GenBank/DDBJ databases">
        <title>Chromosome-level genomes of two armyworms, Mythimna separata and Mythimna loreyi, provide insights into the biosynthesis and reception of sex pheromones.</title>
        <authorList>
            <person name="Zhao H."/>
        </authorList>
    </citation>
    <scope>NUCLEOTIDE SEQUENCE</scope>
    <source>
        <strain evidence="1">BeijingLab</strain>
    </source>
</reference>
<name>A0ACC2QPE0_9NEOP</name>
<proteinExistence type="predicted"/>
<evidence type="ECO:0000313" key="1">
    <source>
        <dbReference type="EMBL" id="KAJ8720689.1"/>
    </source>
</evidence>